<dbReference type="Proteomes" id="UP001268651">
    <property type="component" value="Unassembled WGS sequence"/>
</dbReference>
<keyword evidence="1" id="KW-0378">Hydrolase</keyword>
<dbReference type="SUPFAM" id="SSF53474">
    <property type="entry name" value="alpha/beta-Hydrolases"/>
    <property type="match status" value="1"/>
</dbReference>
<dbReference type="RefSeq" id="WP_316663346.1">
    <property type="nucleotide sequence ID" value="NZ_JAWHTF010000009.1"/>
</dbReference>
<evidence type="ECO:0000256" key="1">
    <source>
        <dbReference type="ARBA" id="ARBA00022801"/>
    </source>
</evidence>
<proteinExistence type="predicted"/>
<protein>
    <submittedName>
        <fullName evidence="3">Prolyl oligopeptidase family serine peptidase</fullName>
    </submittedName>
</protein>
<dbReference type="PANTHER" id="PTHR42776:SF27">
    <property type="entry name" value="DIPEPTIDYL PEPTIDASE FAMILY MEMBER 6"/>
    <property type="match status" value="1"/>
</dbReference>
<dbReference type="Gene3D" id="3.40.50.1820">
    <property type="entry name" value="alpha/beta hydrolase"/>
    <property type="match status" value="1"/>
</dbReference>
<feature type="domain" description="Peptidase S9 prolyl oligopeptidase catalytic" evidence="2">
    <location>
        <begin position="108"/>
        <end position="302"/>
    </location>
</feature>
<evidence type="ECO:0000313" key="3">
    <source>
        <dbReference type="EMBL" id="MDU8887224.1"/>
    </source>
</evidence>
<organism evidence="3 4">
    <name type="scientific">Gilvirhabdus luticola</name>
    <dbReference type="NCBI Taxonomy" id="3079858"/>
    <lineage>
        <taxon>Bacteria</taxon>
        <taxon>Pseudomonadati</taxon>
        <taxon>Bacteroidota</taxon>
        <taxon>Flavobacteriia</taxon>
        <taxon>Flavobacteriales</taxon>
        <taxon>Flavobacteriaceae</taxon>
        <taxon>Gilvirhabdus</taxon>
    </lineage>
</organism>
<keyword evidence="4" id="KW-1185">Reference proteome</keyword>
<reference evidence="3 4" key="1">
    <citation type="submission" date="2023-10" db="EMBL/GenBank/DDBJ databases">
        <title>Marimonas sp. nov. isolated from tidal mud flat.</title>
        <authorList>
            <person name="Jaincy N.J."/>
            <person name="Srinivasan S."/>
            <person name="Lee S.-S."/>
        </authorList>
    </citation>
    <scope>NUCLEOTIDE SEQUENCE [LARGE SCALE GENOMIC DNA]</scope>
    <source>
        <strain evidence="3 4">MJ-SS3</strain>
    </source>
</reference>
<dbReference type="EMBL" id="JAWHTF010000009">
    <property type="protein sequence ID" value="MDU8887224.1"/>
    <property type="molecule type" value="Genomic_DNA"/>
</dbReference>
<sequence length="315" mass="35803">MKTIFTILSALILTTSLYSQNGKLIAKKAVVFHDSIQQKFKENASFSEFHSTTDLFKITYLSDGLKINGYMAQPKESGVYPVIIFNRGGNRDFGSINDIRANFLLRKMASWGYVVAASNYRGGGGSEGMEEFGGADVNDVHNLIPLLANEKMADTSRMGIYGYSRGGLMTYRTISESCKFKAAIIGAGVTNSIRGIDKRPEMEQYVYSQLIPDYKNNKEKGLKDRSPIFWTDRLCKTTPIMLLHGSSDWRVSPEDALDMADSLYKYKHPFRFHFYEGADHGLSEYRSEVWQDVQEFFDYYVRDLEPLPNMEPHGR</sequence>
<accession>A0ABU3U9Y7</accession>
<name>A0ABU3U9Y7_9FLAO</name>
<dbReference type="InterPro" id="IPR029058">
    <property type="entry name" value="AB_hydrolase_fold"/>
</dbReference>
<dbReference type="PANTHER" id="PTHR42776">
    <property type="entry name" value="SERINE PEPTIDASE S9 FAMILY MEMBER"/>
    <property type="match status" value="1"/>
</dbReference>
<gene>
    <name evidence="3" type="ORF">RXV94_13715</name>
</gene>
<dbReference type="Pfam" id="PF00326">
    <property type="entry name" value="Peptidase_S9"/>
    <property type="match status" value="1"/>
</dbReference>
<dbReference type="InterPro" id="IPR001375">
    <property type="entry name" value="Peptidase_S9_cat"/>
</dbReference>
<evidence type="ECO:0000313" key="4">
    <source>
        <dbReference type="Proteomes" id="UP001268651"/>
    </source>
</evidence>
<evidence type="ECO:0000259" key="2">
    <source>
        <dbReference type="Pfam" id="PF00326"/>
    </source>
</evidence>
<comment type="caution">
    <text evidence="3">The sequence shown here is derived from an EMBL/GenBank/DDBJ whole genome shotgun (WGS) entry which is preliminary data.</text>
</comment>